<gene>
    <name evidence="7" type="ORF">BN77_p2150012</name>
</gene>
<comment type="function">
    <text evidence="1">Is involved in generating a small heat-stable compound (Nod), an acylated oligomer of N-acetylglucosamine, that stimulates mitosis in various plant protoplasts.</text>
</comment>
<evidence type="ECO:0000256" key="5">
    <source>
        <dbReference type="SAM" id="MobiDB-lite"/>
    </source>
</evidence>
<dbReference type="SUPFAM" id="SSF88713">
    <property type="entry name" value="Glycoside hydrolase/deacetylase"/>
    <property type="match status" value="1"/>
</dbReference>
<dbReference type="Gene3D" id="3.20.20.370">
    <property type="entry name" value="Glycoside hydrolase/deacetylase"/>
    <property type="match status" value="1"/>
</dbReference>
<proteinExistence type="inferred from homology"/>
<dbReference type="Proteomes" id="UP000009319">
    <property type="component" value="Unassembled WGS sequence"/>
</dbReference>
<dbReference type="GO" id="GO:0005975">
    <property type="term" value="P:carbohydrate metabolic process"/>
    <property type="evidence" value="ECO:0007669"/>
    <property type="project" value="InterPro"/>
</dbReference>
<dbReference type="GO" id="GO:0016810">
    <property type="term" value="F:hydrolase activity, acting on carbon-nitrogen (but not peptide) bonds"/>
    <property type="evidence" value="ECO:0007669"/>
    <property type="project" value="InterPro"/>
</dbReference>
<feature type="region of interest" description="Disordered" evidence="5">
    <location>
        <begin position="311"/>
        <end position="330"/>
    </location>
</feature>
<evidence type="ECO:0000313" key="7">
    <source>
        <dbReference type="EMBL" id="CCM79979.1"/>
    </source>
</evidence>
<evidence type="ECO:0000256" key="1">
    <source>
        <dbReference type="ARBA" id="ARBA00003236"/>
    </source>
</evidence>
<dbReference type="InterPro" id="IPR002509">
    <property type="entry name" value="NODB_dom"/>
</dbReference>
<dbReference type="InterPro" id="IPR037950">
    <property type="entry name" value="PgdA-like"/>
</dbReference>
<evidence type="ECO:0000256" key="2">
    <source>
        <dbReference type="ARBA" id="ARBA00010973"/>
    </source>
</evidence>
<evidence type="ECO:0000256" key="3">
    <source>
        <dbReference type="ARBA" id="ARBA00020071"/>
    </source>
</evidence>
<dbReference type="CDD" id="cd10938">
    <property type="entry name" value="CE4_HpPgdA_like"/>
    <property type="match status" value="1"/>
</dbReference>
<name>K0Q6J7_9HYPH</name>
<accession>K0Q6J7</accession>
<dbReference type="AlphaFoldDB" id="K0Q6J7"/>
<comment type="similarity">
    <text evidence="2">Belongs to the polysaccharide deacetylase family.</text>
</comment>
<sequence>MYFVRAGMFDLQCAANLGRDTHRTEIIRLSTKGESRSGGNMTTVCLTFDFDAVSLWISTMRQISATPLSRGEFGALVGLPRVLDLLTRNSIPATFFVPSHTAGAFPTETGRIRELGHEIALHGYCHETPVGLSRAEEERLIDRSIKKLRGVLGEDYNPVGYRSPAWDLTPDSISILEERGILYDSSMMADDFQPYRARKNYVATEDDYQLGEPSNVIEVPVAWELDDFPHFTFLNKPMYLGLRTPGEVFELWREEFDFCHSLGDGVFTLTMHPQVIGRGPRLNMLGRLIDYMATTPGVVFRTVADEVQNRSPSILKSSSTNEPNRLPRNT</sequence>
<dbReference type="Pfam" id="PF01522">
    <property type="entry name" value="Polysacc_deac_1"/>
    <property type="match status" value="1"/>
</dbReference>
<keyword evidence="8" id="KW-1185">Reference proteome</keyword>
<feature type="domain" description="NodB homology" evidence="6">
    <location>
        <begin position="65"/>
        <end position="330"/>
    </location>
</feature>
<evidence type="ECO:0000313" key="8">
    <source>
        <dbReference type="Proteomes" id="UP000009319"/>
    </source>
</evidence>
<evidence type="ECO:0000259" key="6">
    <source>
        <dbReference type="PROSITE" id="PS51677"/>
    </source>
</evidence>
<protein>
    <recommendedName>
        <fullName evidence="3">Chitooligosaccharide deacetylase</fullName>
    </recommendedName>
    <alternativeName>
        <fullName evidence="4">Nodulation protein B</fullName>
    </alternativeName>
</protein>
<dbReference type="InterPro" id="IPR011330">
    <property type="entry name" value="Glyco_hydro/deAcase_b/a-brl"/>
</dbReference>
<dbReference type="STRING" id="1211777.BN77_p2150012"/>
<dbReference type="EMBL" id="CANI01000078">
    <property type="protein sequence ID" value="CCM79979.1"/>
    <property type="molecule type" value="Genomic_DNA"/>
</dbReference>
<organism evidence="7 8">
    <name type="scientific">Rhizobium mesoamericanum STM3625</name>
    <dbReference type="NCBI Taxonomy" id="1211777"/>
    <lineage>
        <taxon>Bacteria</taxon>
        <taxon>Pseudomonadati</taxon>
        <taxon>Pseudomonadota</taxon>
        <taxon>Alphaproteobacteria</taxon>
        <taxon>Hyphomicrobiales</taxon>
        <taxon>Rhizobiaceae</taxon>
        <taxon>Rhizobium/Agrobacterium group</taxon>
        <taxon>Rhizobium</taxon>
    </lineage>
</organism>
<evidence type="ECO:0000256" key="4">
    <source>
        <dbReference type="ARBA" id="ARBA00032976"/>
    </source>
</evidence>
<comment type="caution">
    <text evidence="7">The sequence shown here is derived from an EMBL/GenBank/DDBJ whole genome shotgun (WGS) entry which is preliminary data.</text>
</comment>
<dbReference type="PROSITE" id="PS51677">
    <property type="entry name" value="NODB"/>
    <property type="match status" value="1"/>
</dbReference>
<reference evidence="7 8" key="1">
    <citation type="journal article" date="2013" name="Genome Announc.">
        <title>Draft Genome Sequence of Rhizobium mesoamericanum STM3625, a Nitrogen-Fixing Symbiont of Mimosa pudica Isolated in French Guiana (South America).</title>
        <authorList>
            <person name="Moulin L."/>
            <person name="Mornico D."/>
            <person name="Melkonian R."/>
            <person name="Klonowska A."/>
        </authorList>
    </citation>
    <scope>NUCLEOTIDE SEQUENCE [LARGE SCALE GENOMIC DNA]</scope>
    <source>
        <strain evidence="7 8">STM3625</strain>
    </source>
</reference>
<dbReference type="PANTHER" id="PTHR47561:SF1">
    <property type="entry name" value="POLYSACCHARIDE DEACETYLASE FAMILY PROTEIN (AFU_ORTHOLOGUE AFUA_6G05030)"/>
    <property type="match status" value="1"/>
</dbReference>
<dbReference type="PANTHER" id="PTHR47561">
    <property type="entry name" value="POLYSACCHARIDE DEACETYLASE FAMILY PROTEIN (AFU_ORTHOLOGUE AFUA_6G05030)"/>
    <property type="match status" value="1"/>
</dbReference>
<dbReference type="HOGENOM" id="CLU_029940_1_0_5"/>
<dbReference type="eggNOG" id="COG0726">
    <property type="taxonomic scope" value="Bacteria"/>
</dbReference>